<proteinExistence type="predicted"/>
<dbReference type="EMBL" id="LN614827">
    <property type="protein sequence ID" value="CEG56494.1"/>
    <property type="molecule type" value="Genomic_DNA"/>
</dbReference>
<name>A0A098G3C3_9GAMM</name>
<evidence type="ECO:0000256" key="1">
    <source>
        <dbReference type="SAM" id="MobiDB-lite"/>
    </source>
</evidence>
<dbReference type="Proteomes" id="UP000032430">
    <property type="component" value="Chromosome I"/>
</dbReference>
<evidence type="ECO:0000313" key="2">
    <source>
        <dbReference type="EMBL" id="CEG56494.1"/>
    </source>
</evidence>
<dbReference type="RefSeq" id="WP_045095146.1">
    <property type="nucleotide sequence ID" value="NZ_LN614827.1"/>
</dbReference>
<dbReference type="HOGENOM" id="CLU_354441_0_0_6"/>
<gene>
    <name evidence="2" type="ORF">LFA_1055</name>
</gene>
<sequence length="792" mass="92123">MKRKLDKTSQKNFELAELSIKNGSVDGFQQWIKNNDPEQTNRNGKTIVNVLIEDYIFKVKNRAELVSLYEMLELLKHTQSFQNLPSKTLYILRILCPQLLLLGFLLKDKNGHYLDKDPRINKENPAQFARDVYNANLQEFHISSLQRLTLPTLTQEQWQERLYGEEDFILSYSKDWHVREKRSIKIGEALITYQYGGKGSLEVIIERIDRSNKSTQIIFESEKMRRENTAFPFEAYIPFHMEDEGSMTGVGGFRPKNYPETIRLLNEHWEVRNKIAAMAWPHKNMKAQWNDLTSALKALSDTITEEKEKNARRTTNKTSENTEKKAIKHVTKAEKKRQKVCDAKIIELDAALKEGMEQFEKMATNYSQQDKLYSRNALDALEKKYSKDPELLWKIALISQKLGADYEPKHLFKVLIRIVNDLNQKAENNQEKILAFLCNYIDFVKEKDEPKDYFVQYVIRTISRMKTPENREIIIDFYILLKDLMSFTSDESFEIDDQLFKWQLRHALVINKSLELINSIIAKTTDFLEAHKSQRGQDANSQPEYVYRMRAETLQIVVDILQRSINKDNVMQIYAFYKQFSQPSVLFQSSTIKNSLKNVCEELEQSPCYREVNNIAPLPIFITKPWQQETLEQRKNLTKKSEGIVKPYQKEIEAVRSELNKFAIKINSLKEKNENPKVITIAENLYDELNNTVRLYEIVQQNEPEAGNQTKALFRKQCSKSINDAKSLLDKEQGWGDYLTNLLKSLVNAIISATNTISGSSFTLFALAKAPMHSEIEIVEEVIADDSMSLVN</sequence>
<dbReference type="KEGG" id="lfa:LFA_1055"/>
<evidence type="ECO:0000313" key="3">
    <source>
        <dbReference type="Proteomes" id="UP000032430"/>
    </source>
</evidence>
<keyword evidence="3" id="KW-1185">Reference proteome</keyword>
<protein>
    <submittedName>
        <fullName evidence="2">Uncharacterized protein</fullName>
    </submittedName>
</protein>
<dbReference type="OrthoDB" id="5652692at2"/>
<feature type="region of interest" description="Disordered" evidence="1">
    <location>
        <begin position="305"/>
        <end position="330"/>
    </location>
</feature>
<dbReference type="STRING" id="1212491.LFA_1055"/>
<reference evidence="3" key="1">
    <citation type="submission" date="2014-09" db="EMBL/GenBank/DDBJ databases">
        <authorList>
            <person name="Gomez-Valero L."/>
        </authorList>
    </citation>
    <scope>NUCLEOTIDE SEQUENCE [LARGE SCALE GENOMIC DNA]</scope>
    <source>
        <strain evidence="3">ATCC700992</strain>
    </source>
</reference>
<accession>A0A098G3C3</accession>
<dbReference type="AlphaFoldDB" id="A0A098G3C3"/>
<organism evidence="2 3">
    <name type="scientific">Legionella fallonii LLAP-10</name>
    <dbReference type="NCBI Taxonomy" id="1212491"/>
    <lineage>
        <taxon>Bacteria</taxon>
        <taxon>Pseudomonadati</taxon>
        <taxon>Pseudomonadota</taxon>
        <taxon>Gammaproteobacteria</taxon>
        <taxon>Legionellales</taxon>
        <taxon>Legionellaceae</taxon>
        <taxon>Legionella</taxon>
    </lineage>
</organism>